<evidence type="ECO:0000313" key="1">
    <source>
        <dbReference type="EMBL" id="AGS70145.1"/>
    </source>
</evidence>
<reference evidence="1 2" key="2">
    <citation type="journal article" date="2013" name="J. Biotechnol.">
        <title>Complete genome sequence of the kirromycin producer Streptomyces collinus Tu 365 consisting of a linear chromosome and two linear plasmids.</title>
        <authorList>
            <person name="Ruckert C."/>
            <person name="Szczepanowski R."/>
            <person name="Albersmeier A."/>
            <person name="Goesmann A."/>
            <person name="Iftime D."/>
            <person name="Musiol E.M."/>
            <person name="Blin K."/>
            <person name="Wohlleben W."/>
            <person name="Puhler A."/>
            <person name="Kalinowski J."/>
            <person name="Weber T."/>
        </authorList>
    </citation>
    <scope>NUCLEOTIDE SEQUENCE [LARGE SCALE GENOMIC DNA]</scope>
    <source>
        <strain evidence="2">DSM 40733 / Tue 365</strain>
    </source>
</reference>
<dbReference type="AlphaFoldDB" id="S5VP58"/>
<accession>S5VP58</accession>
<proteinExistence type="predicted"/>
<dbReference type="EMBL" id="CP006259">
    <property type="protein sequence ID" value="AGS70145.1"/>
    <property type="molecule type" value="Genomic_DNA"/>
</dbReference>
<evidence type="ECO:0000313" key="2">
    <source>
        <dbReference type="Proteomes" id="UP000015423"/>
    </source>
</evidence>
<dbReference type="Proteomes" id="UP000015423">
    <property type="component" value="Chromosome"/>
</dbReference>
<organism evidence="1 2">
    <name type="scientific">Streptomyces collinus (strain DSM 40733 / Tue 365)</name>
    <dbReference type="NCBI Taxonomy" id="1214242"/>
    <lineage>
        <taxon>Bacteria</taxon>
        <taxon>Bacillati</taxon>
        <taxon>Actinomycetota</taxon>
        <taxon>Actinomycetes</taxon>
        <taxon>Kitasatosporales</taxon>
        <taxon>Streptomycetaceae</taxon>
        <taxon>Streptomyces</taxon>
    </lineage>
</organism>
<name>S5VP58_STRC3</name>
<dbReference type="KEGG" id="sci:B446_16645"/>
<dbReference type="STRING" id="1214242.B446_16645"/>
<reference evidence="2" key="1">
    <citation type="submission" date="2012-10" db="EMBL/GenBank/DDBJ databases">
        <title>The complete genome sequence of Streptomyces collinus Tu 365.</title>
        <authorList>
            <person name="Ruckert C."/>
            <person name="Szczepanowski R."/>
            <person name="Goesmann A."/>
            <person name="Pross E.K."/>
            <person name="Musiol E.M."/>
            <person name="Blin K."/>
            <person name="Wohlleben W."/>
            <person name="Puhler A."/>
            <person name="Weber T."/>
            <person name="Kalinowski J."/>
        </authorList>
    </citation>
    <scope>NUCLEOTIDE SEQUENCE [LARGE SCALE GENOMIC DNA]</scope>
    <source>
        <strain evidence="2">DSM 40733 / Tue 365</strain>
    </source>
</reference>
<dbReference type="HOGENOM" id="CLU_1539130_0_0_11"/>
<keyword evidence="2" id="KW-1185">Reference proteome</keyword>
<protein>
    <submittedName>
        <fullName evidence="1">Uncharacterized protein</fullName>
    </submittedName>
</protein>
<gene>
    <name evidence="1" type="ORF">B446_16645</name>
</gene>
<sequence length="174" mass="16998">MAAEPEHVSPGAQAEVFEVLAGAEGPGRADEAAGVVADVELGEFGGELERAVESSRGGLGALGGVLGDVRRDGPLGQLLAAVEVGRADGADVELSAEGEGVRTAVDDRAVDADLGGGGLDGVREQFGGRPGRGRSVAATGAVDTDDGVEVDGSALLVLGDLGEGDAGVLAEVAL</sequence>